<organism evidence="2 3">
    <name type="scientific">Chryseobacterium piscicola</name>
    <dbReference type="NCBI Taxonomy" id="551459"/>
    <lineage>
        <taxon>Bacteria</taxon>
        <taxon>Pseudomonadati</taxon>
        <taxon>Bacteroidota</taxon>
        <taxon>Flavobacteriia</taxon>
        <taxon>Flavobacteriales</taxon>
        <taxon>Weeksellaceae</taxon>
        <taxon>Chryseobacterium group</taxon>
        <taxon>Chryseobacterium</taxon>
    </lineage>
</organism>
<protein>
    <submittedName>
        <fullName evidence="1">Polyketide cyclase</fullName>
    </submittedName>
</protein>
<dbReference type="Proteomes" id="UP000186246">
    <property type="component" value="Unassembled WGS sequence"/>
</dbReference>
<reference evidence="2" key="3">
    <citation type="submission" date="2017-01" db="EMBL/GenBank/DDBJ databases">
        <authorList>
            <person name="Mah S.A."/>
            <person name="Swanson W.J."/>
            <person name="Moy G.W."/>
            <person name="Vacquier V.D."/>
        </authorList>
    </citation>
    <scope>NUCLEOTIDE SEQUENCE [LARGE SCALE GENOMIC DNA]</scope>
    <source>
        <strain evidence="2">DSM 21068</strain>
    </source>
</reference>
<dbReference type="SUPFAM" id="SSF55961">
    <property type="entry name" value="Bet v1-like"/>
    <property type="match status" value="1"/>
</dbReference>
<dbReference type="AlphaFoldDB" id="A0A1N7P0A6"/>
<dbReference type="EMBL" id="MUGO01000014">
    <property type="protein sequence ID" value="PQA92777.1"/>
    <property type="molecule type" value="Genomic_DNA"/>
</dbReference>
<evidence type="ECO:0000313" key="2">
    <source>
        <dbReference type="EMBL" id="SIT04007.1"/>
    </source>
</evidence>
<name>A0A1N7P0A6_9FLAO</name>
<evidence type="ECO:0000313" key="3">
    <source>
        <dbReference type="Proteomes" id="UP000186246"/>
    </source>
</evidence>
<keyword evidence="4" id="KW-1185">Reference proteome</keyword>
<gene>
    <name evidence="1" type="ORF">B0A70_10355</name>
    <name evidence="2" type="ORF">SAMN05421796_11037</name>
</gene>
<reference evidence="1 4" key="1">
    <citation type="submission" date="2016-11" db="EMBL/GenBank/DDBJ databases">
        <title>Whole genomes of Flavobacteriaceae.</title>
        <authorList>
            <person name="Stine C."/>
            <person name="Li C."/>
            <person name="Tadesse D."/>
        </authorList>
    </citation>
    <scope>NUCLEOTIDE SEQUENCE [LARGE SCALE GENOMIC DNA]</scope>
    <source>
        <strain evidence="1 4">DSM 21068</strain>
    </source>
</reference>
<proteinExistence type="predicted"/>
<accession>A0A1N7P0A6</accession>
<evidence type="ECO:0000313" key="4">
    <source>
        <dbReference type="Proteomes" id="UP000238314"/>
    </source>
</evidence>
<dbReference type="OrthoDB" id="1451838at2"/>
<dbReference type="STRING" id="551459.SAMN05421796_11037"/>
<dbReference type="RefSeq" id="WP_076452583.1">
    <property type="nucleotide sequence ID" value="NZ_FTOJ01000010.1"/>
</dbReference>
<evidence type="ECO:0000313" key="1">
    <source>
        <dbReference type="EMBL" id="PQA92777.1"/>
    </source>
</evidence>
<dbReference type="Proteomes" id="UP000238314">
    <property type="component" value="Unassembled WGS sequence"/>
</dbReference>
<sequence>MRLLKFSALLILLLMGAYTASMYFFVDENKDFTIERDVNYPLEKIYSQFDNLQNFTRWNNFYSNSKTIKIDYYSPYEGEGSAISYKDPLQDSEGEMFIRFASKNKGLRYQLFENNNENPTVIDVKFKKVSETQTHIKWVVHTPKLPVWTRVKNFWSEDKFTENINKSMVNLKNVLGNKVEKDNQLAAIKYDSIMIEKDESQMLLGINVSASNKKDALYRNLVMNYNKVYNFVTIDLGKKEDEFGFPIMISDPDNFKDKELSYFVGIPLSKKEGVTDNNFSFRTVNAAEKYIIYYRGNFDGVTRAVKQLMEKAKKDEMRYGDVLHTFIEPPVENQEVNIKISLSVFK</sequence>
<reference evidence="3" key="2">
    <citation type="submission" date="2017-01" db="EMBL/GenBank/DDBJ databases">
        <authorList>
            <person name="Varghese N."/>
            <person name="Submissions S."/>
        </authorList>
    </citation>
    <scope>NUCLEOTIDE SEQUENCE [LARGE SCALE GENOMIC DNA]</scope>
    <source>
        <strain evidence="3">DSM 21068</strain>
    </source>
</reference>
<dbReference type="EMBL" id="FTOJ01000010">
    <property type="protein sequence ID" value="SIT04007.1"/>
    <property type="molecule type" value="Genomic_DNA"/>
</dbReference>